<sequence>MSTYNLPEITRTECTRCGTEVRGINGRYACPNCEWVNHWSDGHNQLPSAEADPDCPRPR</sequence>
<proteinExistence type="predicted"/>
<reference evidence="1" key="1">
    <citation type="submission" date="2024-03" db="EMBL/GenBank/DDBJ databases">
        <title>Novel Streptomyces species of biotechnological and ecological value are a feature of Machair soil.</title>
        <authorList>
            <person name="Prole J.R."/>
            <person name="Goodfellow M."/>
            <person name="Allenby N."/>
            <person name="Ward A.C."/>
        </authorList>
    </citation>
    <scope>NUCLEOTIDE SEQUENCE</scope>
    <source>
        <strain evidence="1">MS2.AVA.5</strain>
    </source>
</reference>
<protein>
    <submittedName>
        <fullName evidence="1">Uncharacterized protein</fullName>
    </submittedName>
</protein>
<gene>
    <name evidence="1" type="ORF">WKI67_38065</name>
</gene>
<organism evidence="1 2">
    <name type="scientific">Streptomyces achmelvichensis</name>
    <dbReference type="NCBI Taxonomy" id="3134111"/>
    <lineage>
        <taxon>Bacteria</taxon>
        <taxon>Bacillati</taxon>
        <taxon>Actinomycetota</taxon>
        <taxon>Actinomycetes</taxon>
        <taxon>Kitasatosporales</taxon>
        <taxon>Streptomycetaceae</taxon>
        <taxon>Streptomyces</taxon>
    </lineage>
</organism>
<dbReference type="Proteomes" id="UP001377168">
    <property type="component" value="Unassembled WGS sequence"/>
</dbReference>
<comment type="caution">
    <text evidence="1">The sequence shown here is derived from an EMBL/GenBank/DDBJ whole genome shotgun (WGS) entry which is preliminary data.</text>
</comment>
<name>A0ACC6Q681_9ACTN</name>
<dbReference type="EMBL" id="JBBKAJ010000022">
    <property type="protein sequence ID" value="MEJ8639169.1"/>
    <property type="molecule type" value="Genomic_DNA"/>
</dbReference>
<evidence type="ECO:0000313" key="1">
    <source>
        <dbReference type="EMBL" id="MEJ8639169.1"/>
    </source>
</evidence>
<accession>A0ACC6Q681</accession>
<keyword evidence="2" id="KW-1185">Reference proteome</keyword>
<evidence type="ECO:0000313" key="2">
    <source>
        <dbReference type="Proteomes" id="UP001377168"/>
    </source>
</evidence>